<evidence type="ECO:0000256" key="3">
    <source>
        <dbReference type="ARBA" id="ARBA00023027"/>
    </source>
</evidence>
<evidence type="ECO:0000259" key="5">
    <source>
        <dbReference type="Pfam" id="PF00389"/>
    </source>
</evidence>
<proteinExistence type="inferred from homology"/>
<dbReference type="Pfam" id="PF02826">
    <property type="entry name" value="2-Hacid_dh_C"/>
    <property type="match status" value="1"/>
</dbReference>
<evidence type="ECO:0000313" key="7">
    <source>
        <dbReference type="EMBL" id="MCV9886030.1"/>
    </source>
</evidence>
<dbReference type="RefSeq" id="WP_264142710.1">
    <property type="nucleotide sequence ID" value="NZ_JAOYEY010000036.1"/>
</dbReference>
<organism evidence="7 8">
    <name type="scientific">Metabacillus halosaccharovorans</name>
    <dbReference type="NCBI Taxonomy" id="930124"/>
    <lineage>
        <taxon>Bacteria</taxon>
        <taxon>Bacillati</taxon>
        <taxon>Bacillota</taxon>
        <taxon>Bacilli</taxon>
        <taxon>Bacillales</taxon>
        <taxon>Bacillaceae</taxon>
        <taxon>Metabacillus</taxon>
    </lineage>
</organism>
<sequence>MKVLSTVKLPEYMKEDLSRSYPDVVFYHDKKINEVLDLLPEADIILTYGEDLTEEHINQAKNLKWMMVASAGIDQLPFSVLEEHDIMVTNSKGVHAIPMAEYCISMMLQVSRQAEVLAENQRLHNWDRRVRMEELYEKTVLIIGTGAIGTATAKLTQAFGMNVMGVNSDGRKVEHYDKTYKMSEVKDPLSQADFVISVLPSTDRTKGLLNKEFFQNMKDHAVFIHIGRGNVVVEKDLIDVLKTNRSIHAVLDVFETEPLPAEHELWDMENVTITPHLSGITKRYLPRAMEIFKSNLADYISNEHKQMKNKISLGKRY</sequence>
<accession>A0ABT3DG46</accession>
<dbReference type="Pfam" id="PF00389">
    <property type="entry name" value="2-Hacid_dh"/>
    <property type="match status" value="1"/>
</dbReference>
<dbReference type="CDD" id="cd05300">
    <property type="entry name" value="2-Hacid_dh_1"/>
    <property type="match status" value="1"/>
</dbReference>
<protein>
    <submittedName>
        <fullName evidence="7">D-2-hydroxyacid dehydrogenase</fullName>
    </submittedName>
</protein>
<dbReference type="EMBL" id="JAOYEY010000036">
    <property type="protein sequence ID" value="MCV9886030.1"/>
    <property type="molecule type" value="Genomic_DNA"/>
</dbReference>
<dbReference type="SUPFAM" id="SSF52283">
    <property type="entry name" value="Formate/glycerate dehydrogenase catalytic domain-like"/>
    <property type="match status" value="1"/>
</dbReference>
<dbReference type="SUPFAM" id="SSF51735">
    <property type="entry name" value="NAD(P)-binding Rossmann-fold domains"/>
    <property type="match status" value="1"/>
</dbReference>
<evidence type="ECO:0000256" key="4">
    <source>
        <dbReference type="RuleBase" id="RU003719"/>
    </source>
</evidence>
<evidence type="ECO:0000256" key="1">
    <source>
        <dbReference type="ARBA" id="ARBA00005854"/>
    </source>
</evidence>
<keyword evidence="2 4" id="KW-0560">Oxidoreductase</keyword>
<reference evidence="7 8" key="1">
    <citation type="submission" date="2022-10" db="EMBL/GenBank/DDBJ databases">
        <title>Draft genome assembly of moderately radiation resistant bacterium Metabacillus halosaccharovorans.</title>
        <authorList>
            <person name="Pal S."/>
            <person name="Gopinathan A."/>
        </authorList>
    </citation>
    <scope>NUCLEOTIDE SEQUENCE [LARGE SCALE GENOMIC DNA]</scope>
    <source>
        <strain evidence="7 8">VITHBRA001</strain>
    </source>
</reference>
<keyword evidence="3" id="KW-0520">NAD</keyword>
<dbReference type="PANTHER" id="PTHR43333:SF1">
    <property type="entry name" value="D-ISOMER SPECIFIC 2-HYDROXYACID DEHYDROGENASE NAD-BINDING DOMAIN-CONTAINING PROTEIN"/>
    <property type="match status" value="1"/>
</dbReference>
<name>A0ABT3DG46_9BACI</name>
<dbReference type="Gene3D" id="3.40.50.720">
    <property type="entry name" value="NAD(P)-binding Rossmann-like Domain"/>
    <property type="match status" value="2"/>
</dbReference>
<gene>
    <name evidence="7" type="ORF">OIH86_10205</name>
</gene>
<keyword evidence="8" id="KW-1185">Reference proteome</keyword>
<feature type="domain" description="D-isomer specific 2-hydroxyacid dehydrogenase NAD-binding" evidence="6">
    <location>
        <begin position="104"/>
        <end position="278"/>
    </location>
</feature>
<comment type="similarity">
    <text evidence="1 4">Belongs to the D-isomer specific 2-hydroxyacid dehydrogenase family.</text>
</comment>
<dbReference type="InterPro" id="IPR006140">
    <property type="entry name" value="D-isomer_DH_NAD-bd"/>
</dbReference>
<dbReference type="InterPro" id="IPR006139">
    <property type="entry name" value="D-isomer_2_OHA_DH_cat_dom"/>
</dbReference>
<feature type="domain" description="D-isomer specific 2-hydroxyacid dehydrogenase catalytic" evidence="5">
    <location>
        <begin position="7"/>
        <end position="304"/>
    </location>
</feature>
<evidence type="ECO:0000259" key="6">
    <source>
        <dbReference type="Pfam" id="PF02826"/>
    </source>
</evidence>
<dbReference type="Proteomes" id="UP001526147">
    <property type="component" value="Unassembled WGS sequence"/>
</dbReference>
<evidence type="ECO:0000256" key="2">
    <source>
        <dbReference type="ARBA" id="ARBA00023002"/>
    </source>
</evidence>
<dbReference type="InterPro" id="IPR036291">
    <property type="entry name" value="NAD(P)-bd_dom_sf"/>
</dbReference>
<dbReference type="PANTHER" id="PTHR43333">
    <property type="entry name" value="2-HACID_DH_C DOMAIN-CONTAINING PROTEIN"/>
    <property type="match status" value="1"/>
</dbReference>
<comment type="caution">
    <text evidence="7">The sequence shown here is derived from an EMBL/GenBank/DDBJ whole genome shotgun (WGS) entry which is preliminary data.</text>
</comment>
<evidence type="ECO:0000313" key="8">
    <source>
        <dbReference type="Proteomes" id="UP001526147"/>
    </source>
</evidence>